<organism evidence="2 3">
    <name type="scientific">Proteiniborus ethanoligenes</name>
    <dbReference type="NCBI Taxonomy" id="415015"/>
    <lineage>
        <taxon>Bacteria</taxon>
        <taxon>Bacillati</taxon>
        <taxon>Bacillota</taxon>
        <taxon>Clostridia</taxon>
        <taxon>Eubacteriales</taxon>
        <taxon>Proteiniborus</taxon>
    </lineage>
</organism>
<dbReference type="Proteomes" id="UP000198625">
    <property type="component" value="Unassembled WGS sequence"/>
</dbReference>
<dbReference type="RefSeq" id="WP_091733147.1">
    <property type="nucleotide sequence ID" value="NZ_FNQE01000056.1"/>
</dbReference>
<dbReference type="STRING" id="415015.SAMN05660462_03030"/>
<accession>A0A1H3SQF7</accession>
<reference evidence="2 3" key="1">
    <citation type="submission" date="2016-10" db="EMBL/GenBank/DDBJ databases">
        <authorList>
            <person name="de Groot N.N."/>
        </authorList>
    </citation>
    <scope>NUCLEOTIDE SEQUENCE [LARGE SCALE GENOMIC DNA]</scope>
    <source>
        <strain evidence="2 3">DSM 21650</strain>
    </source>
</reference>
<evidence type="ECO:0000256" key="1">
    <source>
        <dbReference type="SAM" id="Coils"/>
    </source>
</evidence>
<name>A0A1H3SQF7_9FIRM</name>
<feature type="coiled-coil region" evidence="1">
    <location>
        <begin position="149"/>
        <end position="176"/>
    </location>
</feature>
<proteinExistence type="predicted"/>
<protein>
    <submittedName>
        <fullName evidence="2">Uncharacterized protein</fullName>
    </submittedName>
</protein>
<dbReference type="Gene3D" id="1.10.287.1490">
    <property type="match status" value="1"/>
</dbReference>
<gene>
    <name evidence="2" type="ORF">SAMN05660462_03030</name>
</gene>
<sequence length="202" mass="23430">MFSKGTGIDIEKSLISKNRIPILIKDATWLKLFGDTGDRFVNNAKKEVENLLEKQRLIEGQLRHKKSEKRKAMSKIIMLSDEVNNNHLTKGAELLGQYQQEIHTLNDEIDNLTFELETLPMALKEANLNLIKATVKLAYKQLAQWESSIEPFNSEIETLRNRLRELIEKKNDYEEKINSTYLFIHGLLGSEEIEKLDKDMLD</sequence>
<keyword evidence="1" id="KW-0175">Coiled coil</keyword>
<evidence type="ECO:0000313" key="2">
    <source>
        <dbReference type="EMBL" id="SDZ39918.1"/>
    </source>
</evidence>
<dbReference type="EMBL" id="FNQE01000056">
    <property type="protein sequence ID" value="SDZ39918.1"/>
    <property type="molecule type" value="Genomic_DNA"/>
</dbReference>
<dbReference type="OrthoDB" id="1707350at2"/>
<dbReference type="AlphaFoldDB" id="A0A1H3SQF7"/>
<evidence type="ECO:0000313" key="3">
    <source>
        <dbReference type="Proteomes" id="UP000198625"/>
    </source>
</evidence>
<keyword evidence="3" id="KW-1185">Reference proteome</keyword>